<dbReference type="Pfam" id="PF00015">
    <property type="entry name" value="MCPsignal"/>
    <property type="match status" value="1"/>
</dbReference>
<dbReference type="InterPro" id="IPR004089">
    <property type="entry name" value="MCPsignal_dom"/>
</dbReference>
<organism evidence="11 12">
    <name type="scientific">Candidatus Pristimantibacillus lignocellulolyticus</name>
    <dbReference type="NCBI Taxonomy" id="2994561"/>
    <lineage>
        <taxon>Bacteria</taxon>
        <taxon>Bacillati</taxon>
        <taxon>Bacillota</taxon>
        <taxon>Bacilli</taxon>
        <taxon>Bacillales</taxon>
        <taxon>Paenibacillaceae</taxon>
        <taxon>Candidatus Pristimantibacillus</taxon>
    </lineage>
</organism>
<dbReference type="PROSITE" id="PS50111">
    <property type="entry name" value="CHEMOTAXIS_TRANSDUC_2"/>
    <property type="match status" value="1"/>
</dbReference>
<comment type="similarity">
    <text evidence="5">Belongs to the methyl-accepting chemotaxis (MCP) protein family.</text>
</comment>
<feature type="domain" description="Methyl-accepting transducer" evidence="9">
    <location>
        <begin position="416"/>
        <end position="652"/>
    </location>
</feature>
<dbReference type="Pfam" id="PF00672">
    <property type="entry name" value="HAMP"/>
    <property type="match status" value="1"/>
</dbReference>
<dbReference type="GO" id="GO:0007165">
    <property type="term" value="P:signal transduction"/>
    <property type="evidence" value="ECO:0007669"/>
    <property type="project" value="UniProtKB-KW"/>
</dbReference>
<dbReference type="PROSITE" id="PS50885">
    <property type="entry name" value="HAMP"/>
    <property type="match status" value="1"/>
</dbReference>
<dbReference type="AlphaFoldDB" id="A0A9J6ZHG9"/>
<dbReference type="KEGG" id="plig:NAG76_05010"/>
<reference evidence="11" key="1">
    <citation type="submission" date="2022-05" db="EMBL/GenBank/DDBJ databases">
        <title>Novel bacterial taxa in a minimal lignocellulolytic consortium and its capacity to transform plastics disclosed by genome-resolved metagenomics.</title>
        <authorList>
            <person name="Rodriguez C.A.D."/>
            <person name="Diaz-Garcia L."/>
            <person name="Herrera K."/>
            <person name="Tarazona N.A."/>
            <person name="Sproer C."/>
            <person name="Overmann J."/>
            <person name="Jimenez D.J."/>
        </authorList>
    </citation>
    <scope>NUCLEOTIDE SEQUENCE</scope>
    <source>
        <strain evidence="11">MAG5</strain>
    </source>
</reference>
<evidence type="ECO:0000256" key="4">
    <source>
        <dbReference type="ARBA" id="ARBA00023224"/>
    </source>
</evidence>
<protein>
    <submittedName>
        <fullName evidence="11">Methyl-accepting chemotaxis protein</fullName>
    </submittedName>
</protein>
<comment type="subcellular location">
    <subcellularLocation>
        <location evidence="1">Cell membrane</location>
    </subcellularLocation>
</comment>
<proteinExistence type="inferred from homology"/>
<dbReference type="CDD" id="cd06225">
    <property type="entry name" value="HAMP"/>
    <property type="match status" value="1"/>
</dbReference>
<keyword evidence="8" id="KW-0812">Transmembrane</keyword>
<dbReference type="GO" id="GO:0005886">
    <property type="term" value="C:plasma membrane"/>
    <property type="evidence" value="ECO:0007669"/>
    <property type="project" value="UniProtKB-SubCell"/>
</dbReference>
<evidence type="ECO:0000256" key="5">
    <source>
        <dbReference type="ARBA" id="ARBA00029447"/>
    </source>
</evidence>
<dbReference type="Proteomes" id="UP001056756">
    <property type="component" value="Chromosome"/>
</dbReference>
<dbReference type="CDD" id="cd11386">
    <property type="entry name" value="MCP_signal"/>
    <property type="match status" value="1"/>
</dbReference>
<dbReference type="Gene3D" id="6.10.340.10">
    <property type="match status" value="1"/>
</dbReference>
<keyword evidence="7" id="KW-0175">Coiled coil</keyword>
<evidence type="ECO:0000259" key="10">
    <source>
        <dbReference type="PROSITE" id="PS50885"/>
    </source>
</evidence>
<evidence type="ECO:0000256" key="7">
    <source>
        <dbReference type="SAM" id="Coils"/>
    </source>
</evidence>
<evidence type="ECO:0000256" key="3">
    <source>
        <dbReference type="ARBA" id="ARBA00023136"/>
    </source>
</evidence>
<dbReference type="PANTHER" id="PTHR32089">
    <property type="entry name" value="METHYL-ACCEPTING CHEMOTAXIS PROTEIN MCPB"/>
    <property type="match status" value="1"/>
</dbReference>
<evidence type="ECO:0000256" key="2">
    <source>
        <dbReference type="ARBA" id="ARBA00022475"/>
    </source>
</evidence>
<feature type="domain" description="HAMP" evidence="10">
    <location>
        <begin position="345"/>
        <end position="397"/>
    </location>
</feature>
<evidence type="ECO:0000313" key="11">
    <source>
        <dbReference type="EMBL" id="URN95605.1"/>
    </source>
</evidence>
<dbReference type="SMART" id="SM00283">
    <property type="entry name" value="MA"/>
    <property type="match status" value="1"/>
</dbReference>
<keyword evidence="8" id="KW-1133">Transmembrane helix</keyword>
<evidence type="ECO:0000259" key="9">
    <source>
        <dbReference type="PROSITE" id="PS50111"/>
    </source>
</evidence>
<sequence length="707" mass="78794">MLITLLKPFTSLISRMKYGQKFVFISILFLAPIIYLFTTWAVDQQEEIEYLNGEQVGVNQIEEVWPLAIQIQQHRGLVSDYLNGDTELLTNIKVKQAEIEDLTGRIDQRFNKEKYPQSYKQYQSILSQWHKLESTFDQSSAAESYNIHSALVKEVLVAIKLLSDESYLTLDTEIDTYYMMRLLVNELPILIETTGVIRGQGNATLMTGQLSDEAYLQLQLKKAISEDTGNELVNTIGRLKTNHAGKYTNLLDQLENVHTMSENYITLLDKEILEAASFTISNEDYYNQGAAVIEEMNKAYVLLGHNMTDQLQSRIDANVLSRNIALSIMSIIFIFIMLIYLAFYRSVIETVKNLKDRAEAMAKGDFSQNIVLNTKDELREVGEAFNRMQHAMSIVLENNQNIAKTTLGSSTQLAAIAQESSIAMKQVAESVQQVSDGTVRQTRTTSETAKAMNEMAIGVNRIAEAATEVAFVAVRASENALLGDQQLTETVKQMDSIKKSQDLSAGVVRRLEEHSAQISKIIDAIMDIASQTKLLALNANIEAARAGEYGRGFTVVAQEVGKLAEETTTSGKSISQLLGEIRGLVNENVEAMKSMQMETNSGLESVHRSKNTIDRILEDIRIVSGQIQDVSATSEEMSAEMQEVTSSIAEVAHISELNSNEAETMAAAAEEQLASMEQIEYSAKELKQVSAQLQDDLSKFILQSKDK</sequence>
<evidence type="ECO:0000313" key="12">
    <source>
        <dbReference type="Proteomes" id="UP001056756"/>
    </source>
</evidence>
<accession>A0A9J6ZHG9</accession>
<keyword evidence="4 6" id="KW-0807">Transducer</keyword>
<feature type="transmembrane region" description="Helical" evidence="8">
    <location>
        <begin position="324"/>
        <end position="343"/>
    </location>
</feature>
<dbReference type="SMART" id="SM00304">
    <property type="entry name" value="HAMP"/>
    <property type="match status" value="1"/>
</dbReference>
<dbReference type="SUPFAM" id="SSF58104">
    <property type="entry name" value="Methyl-accepting chemotaxis protein (MCP) signaling domain"/>
    <property type="match status" value="1"/>
</dbReference>
<name>A0A9J6ZHG9_9BACL</name>
<dbReference type="EMBL" id="CP097899">
    <property type="protein sequence ID" value="URN95605.1"/>
    <property type="molecule type" value="Genomic_DNA"/>
</dbReference>
<keyword evidence="2" id="KW-1003">Cell membrane</keyword>
<feature type="transmembrane region" description="Helical" evidence="8">
    <location>
        <begin position="21"/>
        <end position="42"/>
    </location>
</feature>
<dbReference type="PANTHER" id="PTHR32089:SF112">
    <property type="entry name" value="LYSOZYME-LIKE PROTEIN-RELATED"/>
    <property type="match status" value="1"/>
</dbReference>
<dbReference type="InterPro" id="IPR003660">
    <property type="entry name" value="HAMP_dom"/>
</dbReference>
<evidence type="ECO:0000256" key="1">
    <source>
        <dbReference type="ARBA" id="ARBA00004236"/>
    </source>
</evidence>
<evidence type="ECO:0000256" key="8">
    <source>
        <dbReference type="SAM" id="Phobius"/>
    </source>
</evidence>
<dbReference type="Gene3D" id="1.10.287.950">
    <property type="entry name" value="Methyl-accepting chemotaxis protein"/>
    <property type="match status" value="1"/>
</dbReference>
<evidence type="ECO:0000256" key="6">
    <source>
        <dbReference type="PROSITE-ProRule" id="PRU00284"/>
    </source>
</evidence>
<feature type="coiled-coil region" evidence="7">
    <location>
        <begin position="659"/>
        <end position="696"/>
    </location>
</feature>
<keyword evidence="3 8" id="KW-0472">Membrane</keyword>
<gene>
    <name evidence="11" type="ORF">NAG76_05010</name>
</gene>